<evidence type="ECO:0000313" key="2">
    <source>
        <dbReference type="EMBL" id="KAF5377003.1"/>
    </source>
</evidence>
<feature type="compositionally biased region" description="Low complexity" evidence="1">
    <location>
        <begin position="173"/>
        <end position="182"/>
    </location>
</feature>
<dbReference type="AlphaFoldDB" id="A0A8H5M135"/>
<dbReference type="Proteomes" id="UP000565441">
    <property type="component" value="Unassembled WGS sequence"/>
</dbReference>
<feature type="region of interest" description="Disordered" evidence="1">
    <location>
        <begin position="1"/>
        <end position="41"/>
    </location>
</feature>
<feature type="region of interest" description="Disordered" evidence="1">
    <location>
        <begin position="232"/>
        <end position="459"/>
    </location>
</feature>
<gene>
    <name evidence="2" type="ORF">D9615_007324</name>
</gene>
<feature type="compositionally biased region" description="Gly residues" evidence="1">
    <location>
        <begin position="183"/>
        <end position="193"/>
    </location>
</feature>
<feature type="compositionally biased region" description="Polar residues" evidence="1">
    <location>
        <begin position="145"/>
        <end position="154"/>
    </location>
</feature>
<proteinExistence type="predicted"/>
<keyword evidence="3" id="KW-1185">Reference proteome</keyword>
<sequence>MSTTNTPQSTKATSTTGGGVGEGQAAHTTSGVKAGKTHTGAEKIKGAIEVIHGAGENIRGTAMGALDTITRTESSADEEIARKGRLETEEGLAKWRGTGATSTGVHGQAPGTHSGTAQAPGTQAPVGQAGTQQNVGTAGPAGQRQDPSAPTAQQGIAPGEAGRGSGSQQVPSTGTQGTYPGTAAGGTAAGTGSHGEQLHEGETGAQSGSVGGARGHGKELAAGAAGVGVAGAGAEALHRRDKDEHADSGTGPSPMSERASESGPGDSATSQEGRGAEEPQVGGRDQSDVQRRDTDVGGPTTSSDTGNAPSQDRGKEVATGAAGVGSAGVGQAGEGPRHLRDDAVSGSGVGGGGGGGSGGMTGVGGGDYGPDTSRTTPSPSARAGDQAEVGRGMSTRGVQVPVARRINDDPVLQRSALRDQKVRGAGNPPDLPPRHTGGTPHAFGESYDEQRFSRASGRS</sequence>
<evidence type="ECO:0000313" key="3">
    <source>
        <dbReference type="Proteomes" id="UP000565441"/>
    </source>
</evidence>
<feature type="compositionally biased region" description="Polar residues" evidence="1">
    <location>
        <begin position="99"/>
        <end position="121"/>
    </location>
</feature>
<protein>
    <submittedName>
        <fullName evidence="2">Uncharacterized protein</fullName>
    </submittedName>
</protein>
<dbReference type="OrthoDB" id="2590867at2759"/>
<feature type="compositionally biased region" description="Polar residues" evidence="1">
    <location>
        <begin position="1"/>
        <end position="15"/>
    </location>
</feature>
<accession>A0A8H5M135</accession>
<feature type="region of interest" description="Disordered" evidence="1">
    <location>
        <begin position="70"/>
        <end position="219"/>
    </location>
</feature>
<feature type="compositionally biased region" description="Basic and acidic residues" evidence="1">
    <location>
        <begin position="79"/>
        <end position="93"/>
    </location>
</feature>
<dbReference type="EMBL" id="JAACJP010000026">
    <property type="protein sequence ID" value="KAF5377003.1"/>
    <property type="molecule type" value="Genomic_DNA"/>
</dbReference>
<evidence type="ECO:0000256" key="1">
    <source>
        <dbReference type="SAM" id="MobiDB-lite"/>
    </source>
</evidence>
<feature type="compositionally biased region" description="Basic and acidic residues" evidence="1">
    <location>
        <begin position="285"/>
        <end position="295"/>
    </location>
</feature>
<comment type="caution">
    <text evidence="2">The sequence shown here is derived from an EMBL/GenBank/DDBJ whole genome shotgun (WGS) entry which is preliminary data.</text>
</comment>
<reference evidence="2 3" key="1">
    <citation type="journal article" date="2020" name="ISME J.">
        <title>Uncovering the hidden diversity of litter-decomposition mechanisms in mushroom-forming fungi.</title>
        <authorList>
            <person name="Floudas D."/>
            <person name="Bentzer J."/>
            <person name="Ahren D."/>
            <person name="Johansson T."/>
            <person name="Persson P."/>
            <person name="Tunlid A."/>
        </authorList>
    </citation>
    <scope>NUCLEOTIDE SEQUENCE [LARGE SCALE GENOMIC DNA]</scope>
    <source>
        <strain evidence="2 3">CBS 661.87</strain>
    </source>
</reference>
<feature type="compositionally biased region" description="Gly residues" evidence="1">
    <location>
        <begin position="347"/>
        <end position="368"/>
    </location>
</feature>
<feature type="compositionally biased region" description="Basic and acidic residues" evidence="1">
    <location>
        <begin position="236"/>
        <end position="247"/>
    </location>
</feature>
<feature type="compositionally biased region" description="Polar residues" evidence="1">
    <location>
        <begin position="299"/>
        <end position="310"/>
    </location>
</feature>
<organism evidence="2 3">
    <name type="scientific">Tricholomella constricta</name>
    <dbReference type="NCBI Taxonomy" id="117010"/>
    <lineage>
        <taxon>Eukaryota</taxon>
        <taxon>Fungi</taxon>
        <taxon>Dikarya</taxon>
        <taxon>Basidiomycota</taxon>
        <taxon>Agaricomycotina</taxon>
        <taxon>Agaricomycetes</taxon>
        <taxon>Agaricomycetidae</taxon>
        <taxon>Agaricales</taxon>
        <taxon>Tricholomatineae</taxon>
        <taxon>Lyophyllaceae</taxon>
        <taxon>Tricholomella</taxon>
    </lineage>
</organism>
<name>A0A8H5M135_9AGAR</name>
<feature type="compositionally biased region" description="Gly residues" evidence="1">
    <location>
        <begin position="322"/>
        <end position="333"/>
    </location>
</feature>